<evidence type="ECO:0000313" key="2">
    <source>
        <dbReference type="Proteomes" id="UP000177625"/>
    </source>
</evidence>
<dbReference type="AlphaFoldDB" id="A0A1E1LZL8"/>
<sequence length="207" mass="23473">MYHLINDATTAQDLVALGYRPDRSDAFNYNDHPAFGCNTSFPSDCTLVDAKPESNDADPSSSTHMLNSWSVLFASRNLVTTSRTLQSLRLNQNTASAHIDRYSCDSQLMCLLRHSCMFGIKILISLVYYASRHITTVEFSRTQKSSEVTSTYGSINHKSTFLDYSGLVAIAKASAFWQYFETLQKLNEHGIIWSVMCMRNPCQYDFW</sequence>
<organism evidence="1 2">
    <name type="scientific">Rhynchosporium secalis</name>
    <name type="common">Barley scald fungus</name>
    <dbReference type="NCBI Taxonomy" id="38038"/>
    <lineage>
        <taxon>Eukaryota</taxon>
        <taxon>Fungi</taxon>
        <taxon>Dikarya</taxon>
        <taxon>Ascomycota</taxon>
        <taxon>Pezizomycotina</taxon>
        <taxon>Leotiomycetes</taxon>
        <taxon>Helotiales</taxon>
        <taxon>Ploettnerulaceae</taxon>
        <taxon>Rhynchosporium</taxon>
    </lineage>
</organism>
<reference evidence="2" key="1">
    <citation type="submission" date="2016-03" db="EMBL/GenBank/DDBJ databases">
        <authorList>
            <person name="Guldener U."/>
        </authorList>
    </citation>
    <scope>NUCLEOTIDE SEQUENCE [LARGE SCALE GENOMIC DNA]</scope>
</reference>
<dbReference type="EMBL" id="FJVC01000083">
    <property type="protein sequence ID" value="CZT42314.1"/>
    <property type="molecule type" value="Genomic_DNA"/>
</dbReference>
<protein>
    <submittedName>
        <fullName evidence="1">Uncharacterized protein</fullName>
    </submittedName>
</protein>
<accession>A0A1E1LZL8</accession>
<gene>
    <name evidence="1" type="ORF">RSE6_02179</name>
</gene>
<proteinExistence type="predicted"/>
<evidence type="ECO:0000313" key="1">
    <source>
        <dbReference type="EMBL" id="CZT42314.1"/>
    </source>
</evidence>
<keyword evidence="2" id="KW-1185">Reference proteome</keyword>
<name>A0A1E1LZL8_RHYSE</name>
<dbReference type="Proteomes" id="UP000177625">
    <property type="component" value="Unassembled WGS sequence"/>
</dbReference>